<evidence type="ECO:0000256" key="3">
    <source>
        <dbReference type="PIRNR" id="PIRNR033490"/>
    </source>
</evidence>
<evidence type="ECO:0000313" key="4">
    <source>
        <dbReference type="EMBL" id="ODR38483.1"/>
    </source>
</evidence>
<comment type="similarity">
    <text evidence="1 3">Belongs to the PemK/MazF family.</text>
</comment>
<dbReference type="SUPFAM" id="SSF50118">
    <property type="entry name" value="Cell growth inhibitor/plasmid maintenance toxic component"/>
    <property type="match status" value="1"/>
</dbReference>
<dbReference type="RefSeq" id="WP_069432433.1">
    <property type="nucleotide sequence ID" value="NZ_MEHA01000045.1"/>
</dbReference>
<proteinExistence type="inferred from homology"/>
<dbReference type="EMBL" id="MEHA01000045">
    <property type="protein sequence ID" value="ODR38483.1"/>
    <property type="molecule type" value="Genomic_DNA"/>
</dbReference>
<dbReference type="PANTHER" id="PTHR33988:SF2">
    <property type="entry name" value="ENDORIBONUCLEASE MAZF"/>
    <property type="match status" value="1"/>
</dbReference>
<dbReference type="PANTHER" id="PTHR33988">
    <property type="entry name" value="ENDORIBONUCLEASE MAZF-RELATED"/>
    <property type="match status" value="1"/>
</dbReference>
<dbReference type="InterPro" id="IPR003477">
    <property type="entry name" value="PemK-like"/>
</dbReference>
<dbReference type="EC" id="3.1.-.-" evidence="3"/>
<dbReference type="GO" id="GO:0004521">
    <property type="term" value="F:RNA endonuclease activity"/>
    <property type="evidence" value="ECO:0007669"/>
    <property type="project" value="TreeGrafter"/>
</dbReference>
<keyword evidence="2" id="KW-1277">Toxin-antitoxin system</keyword>
<dbReference type="OrthoDB" id="9808744at2"/>
<dbReference type="Gene3D" id="2.30.30.110">
    <property type="match status" value="1"/>
</dbReference>
<keyword evidence="3" id="KW-0540">Nuclease</keyword>
<dbReference type="GO" id="GO:0003677">
    <property type="term" value="F:DNA binding"/>
    <property type="evidence" value="ECO:0007669"/>
    <property type="project" value="InterPro"/>
</dbReference>
<organism evidence="4 5">
    <name type="scientific">Eisenbergiella tayi</name>
    <dbReference type="NCBI Taxonomy" id="1432052"/>
    <lineage>
        <taxon>Bacteria</taxon>
        <taxon>Bacillati</taxon>
        <taxon>Bacillota</taxon>
        <taxon>Clostridia</taxon>
        <taxon>Lachnospirales</taxon>
        <taxon>Lachnospiraceae</taxon>
        <taxon>Eisenbergiella</taxon>
    </lineage>
</organism>
<reference evidence="4 5" key="1">
    <citation type="submission" date="2016-08" db="EMBL/GenBank/DDBJ databases">
        <authorList>
            <person name="Seilhamer J.J."/>
        </authorList>
    </citation>
    <scope>NUCLEOTIDE SEQUENCE [LARGE SCALE GENOMIC DNA]</scope>
    <source>
        <strain evidence="4 5">NML150140-1</strain>
    </source>
</reference>
<evidence type="ECO:0000313" key="5">
    <source>
        <dbReference type="Proteomes" id="UP000094271"/>
    </source>
</evidence>
<evidence type="ECO:0000256" key="1">
    <source>
        <dbReference type="ARBA" id="ARBA00007521"/>
    </source>
</evidence>
<gene>
    <name evidence="4" type="ORF">BEI59_33910</name>
</gene>
<dbReference type="Proteomes" id="UP000094271">
    <property type="component" value="Unassembled WGS sequence"/>
</dbReference>
<dbReference type="GO" id="GO:0016075">
    <property type="term" value="P:rRNA catabolic process"/>
    <property type="evidence" value="ECO:0007669"/>
    <property type="project" value="TreeGrafter"/>
</dbReference>
<comment type="caution">
    <text evidence="4">The sequence shown here is derived from an EMBL/GenBank/DDBJ whole genome shotgun (WGS) entry which is preliminary data.</text>
</comment>
<dbReference type="Pfam" id="PF02452">
    <property type="entry name" value="PemK_toxin"/>
    <property type="match status" value="1"/>
</dbReference>
<accession>A0A1E3U6K5</accession>
<sequence>MFEKFHRGDIYSADLSPGIGSEQSGSRPVLILQNNVGNCFSPTIIIAAITSVSKKGRKFPTHYHLNDRCGLVKPSVVMLEQIRTIDKSRLKNYIGHLNKDDMENINKTLLCSLGIT</sequence>
<dbReference type="AlphaFoldDB" id="A0A1E3U6K5"/>
<protein>
    <recommendedName>
        <fullName evidence="3">mRNA interferase</fullName>
        <ecNumber evidence="3">3.1.-.-</ecNumber>
    </recommendedName>
</protein>
<evidence type="ECO:0000256" key="2">
    <source>
        <dbReference type="ARBA" id="ARBA00022649"/>
    </source>
</evidence>
<dbReference type="GO" id="GO:0016787">
    <property type="term" value="F:hydrolase activity"/>
    <property type="evidence" value="ECO:0007669"/>
    <property type="project" value="UniProtKB-KW"/>
</dbReference>
<dbReference type="PIRSF" id="PIRSF033490">
    <property type="entry name" value="MazF"/>
    <property type="match status" value="1"/>
</dbReference>
<comment type="function">
    <text evidence="3">Toxic component of a type II toxin-antitoxin (TA) system.</text>
</comment>
<keyword evidence="3" id="KW-0378">Hydrolase</keyword>
<dbReference type="InterPro" id="IPR011067">
    <property type="entry name" value="Plasmid_toxin/cell-grow_inhib"/>
</dbReference>
<dbReference type="GO" id="GO:0006402">
    <property type="term" value="P:mRNA catabolic process"/>
    <property type="evidence" value="ECO:0007669"/>
    <property type="project" value="TreeGrafter"/>
</dbReference>
<keyword evidence="3" id="KW-0255">Endonuclease</keyword>
<name>A0A1E3U6K5_9FIRM</name>